<dbReference type="InterPro" id="IPR036117">
    <property type="entry name" value="DhaL_dom_sf"/>
</dbReference>
<keyword evidence="5" id="KW-1185">Reference proteome</keyword>
<dbReference type="NCBIfam" id="TIGR02365">
    <property type="entry name" value="dha_L_ycgS"/>
    <property type="match status" value="1"/>
</dbReference>
<feature type="domain" description="DhaL" evidence="3">
    <location>
        <begin position="6"/>
        <end position="200"/>
    </location>
</feature>
<dbReference type="EMBL" id="CP147404">
    <property type="protein sequence ID" value="WXB94480.1"/>
    <property type="molecule type" value="Genomic_DNA"/>
</dbReference>
<gene>
    <name evidence="4" type="primary">dhaL</name>
    <name evidence="4" type="ORF">WDJ61_07595</name>
</gene>
<dbReference type="Gene3D" id="1.25.40.340">
    <property type="match status" value="1"/>
</dbReference>
<organism evidence="4 5">
    <name type="scientific">Bacillus kandeliae</name>
    <dbReference type="NCBI Taxonomy" id="3129297"/>
    <lineage>
        <taxon>Bacteria</taxon>
        <taxon>Bacillati</taxon>
        <taxon>Bacillota</taxon>
        <taxon>Bacilli</taxon>
        <taxon>Bacillales</taxon>
        <taxon>Bacillaceae</taxon>
        <taxon>Bacillus</taxon>
    </lineage>
</organism>
<dbReference type="PANTHER" id="PTHR28629">
    <property type="entry name" value="TRIOKINASE/FMN CYCLASE"/>
    <property type="match status" value="1"/>
</dbReference>
<dbReference type="SMART" id="SM01120">
    <property type="entry name" value="Dak2"/>
    <property type="match status" value="1"/>
</dbReference>
<protein>
    <submittedName>
        <fullName evidence="4">Dihydroxyacetone kinase subunit DhaL</fullName>
    </submittedName>
</protein>
<dbReference type="RefSeq" id="WP_338754211.1">
    <property type="nucleotide sequence ID" value="NZ_CP147404.1"/>
</dbReference>
<evidence type="ECO:0000313" key="5">
    <source>
        <dbReference type="Proteomes" id="UP001387364"/>
    </source>
</evidence>
<evidence type="ECO:0000256" key="2">
    <source>
        <dbReference type="ARBA" id="ARBA00022777"/>
    </source>
</evidence>
<dbReference type="InterPro" id="IPR004007">
    <property type="entry name" value="DhaL_dom"/>
</dbReference>
<evidence type="ECO:0000313" key="4">
    <source>
        <dbReference type="EMBL" id="WXB94480.1"/>
    </source>
</evidence>
<evidence type="ECO:0000259" key="3">
    <source>
        <dbReference type="PROSITE" id="PS51480"/>
    </source>
</evidence>
<dbReference type="Pfam" id="PF02734">
    <property type="entry name" value="Dak2"/>
    <property type="match status" value="1"/>
</dbReference>
<sequence length="207" mass="22988">MKLTTDLVILWMKRANDNIQENREYLTDLDQIIGDGDHGINMARGFPAVIEHLDGQIYETPGAVLKDVAMILLSKIGGAAGPLYASALLKMAATMEGEKTISFSLFQQAVNEAVMALQHRGKSTENEKTLIDVWAPFARHLLAQSDWHMEDWSVVLKEAKEKTKTMQATKGRAAYYKEKSIGHIDAGATSSYYLLMALTDVLKEQSI</sequence>
<dbReference type="PANTHER" id="PTHR28629:SF4">
    <property type="entry name" value="TRIOKINASE_FMN CYCLASE"/>
    <property type="match status" value="1"/>
</dbReference>
<reference evidence="4 5" key="1">
    <citation type="submission" date="2024-02" db="EMBL/GenBank/DDBJ databases">
        <title>Seven novel Bacillus-like species.</title>
        <authorList>
            <person name="Liu G."/>
        </authorList>
    </citation>
    <scope>NUCLEOTIDE SEQUENCE [LARGE SCALE GENOMIC DNA]</scope>
    <source>
        <strain evidence="4 5">FJAT-52991</strain>
    </source>
</reference>
<dbReference type="InterPro" id="IPR050861">
    <property type="entry name" value="Dihydroxyacetone_Kinase"/>
</dbReference>
<name>A0ABZ2NA37_9BACI</name>
<dbReference type="SUPFAM" id="SSF101473">
    <property type="entry name" value="DhaL-like"/>
    <property type="match status" value="1"/>
</dbReference>
<keyword evidence="2 4" id="KW-0418">Kinase</keyword>
<proteinExistence type="predicted"/>
<dbReference type="GO" id="GO:0016301">
    <property type="term" value="F:kinase activity"/>
    <property type="evidence" value="ECO:0007669"/>
    <property type="project" value="UniProtKB-KW"/>
</dbReference>
<dbReference type="Proteomes" id="UP001387364">
    <property type="component" value="Chromosome"/>
</dbReference>
<dbReference type="PROSITE" id="PS51480">
    <property type="entry name" value="DHAL"/>
    <property type="match status" value="1"/>
</dbReference>
<dbReference type="InterPro" id="IPR012737">
    <property type="entry name" value="DhaK_L_YcgS"/>
</dbReference>
<keyword evidence="1" id="KW-0808">Transferase</keyword>
<evidence type="ECO:0000256" key="1">
    <source>
        <dbReference type="ARBA" id="ARBA00022679"/>
    </source>
</evidence>
<accession>A0ABZ2NA37</accession>